<reference evidence="4" key="1">
    <citation type="submission" date="2017-08" db="EMBL/GenBank/DDBJ databases">
        <title>A dynamic microbial community with high functional redundancy inhabits the cold, oxic subseafloor aquifer.</title>
        <authorList>
            <person name="Tully B.J."/>
            <person name="Wheat C.G."/>
            <person name="Glazer B.T."/>
            <person name="Huber J.A."/>
        </authorList>
    </citation>
    <scope>NUCLEOTIDE SEQUENCE [LARGE SCALE GENOMIC DNA]</scope>
</reference>
<dbReference type="Proteomes" id="UP000218172">
    <property type="component" value="Unassembled WGS sequence"/>
</dbReference>
<dbReference type="Pfam" id="PF11172">
    <property type="entry name" value="DUF2959"/>
    <property type="match status" value="1"/>
</dbReference>
<proteinExistence type="predicted"/>
<dbReference type="EMBL" id="NVQR01000051">
    <property type="protein sequence ID" value="PCH61922.1"/>
    <property type="molecule type" value="Genomic_DNA"/>
</dbReference>
<feature type="coiled-coil region" evidence="1">
    <location>
        <begin position="127"/>
        <end position="154"/>
    </location>
</feature>
<comment type="caution">
    <text evidence="3">The sequence shown here is derived from an EMBL/GenBank/DDBJ whole genome shotgun (WGS) entry which is preliminary data.</text>
</comment>
<organism evidence="3 4">
    <name type="scientific">SAR86 cluster bacterium</name>
    <dbReference type="NCBI Taxonomy" id="2030880"/>
    <lineage>
        <taxon>Bacteria</taxon>
        <taxon>Pseudomonadati</taxon>
        <taxon>Pseudomonadota</taxon>
        <taxon>Gammaproteobacteria</taxon>
        <taxon>SAR86 cluster</taxon>
    </lineage>
</organism>
<protein>
    <submittedName>
        <fullName evidence="3">DNA repair protein</fullName>
    </submittedName>
</protein>
<name>A0A2A4MPW5_9GAMM</name>
<dbReference type="AlphaFoldDB" id="A0A2A4MPW5"/>
<keyword evidence="1" id="KW-0175">Coiled coil</keyword>
<accession>A0A2A4MPW5</accession>
<evidence type="ECO:0000256" key="2">
    <source>
        <dbReference type="SAM" id="SignalP"/>
    </source>
</evidence>
<gene>
    <name evidence="3" type="ORF">COC19_03725</name>
</gene>
<dbReference type="InterPro" id="IPR021342">
    <property type="entry name" value="DUF2959"/>
</dbReference>
<dbReference type="PROSITE" id="PS51257">
    <property type="entry name" value="PROKAR_LIPOPROTEIN"/>
    <property type="match status" value="1"/>
</dbReference>
<evidence type="ECO:0000313" key="3">
    <source>
        <dbReference type="EMBL" id="PCH61922.1"/>
    </source>
</evidence>
<feature type="chain" id="PRO_5012201471" evidence="2">
    <location>
        <begin position="24"/>
        <end position="216"/>
    </location>
</feature>
<sequence>MTKLHRLCALLPLLLSLSACESAYYSVMEEMGVHKRDILIDRVEEAQTAQQQGKQQFQNALEQFREVLSFDGGQLQDAYDRLNSEYEKSEAAAATIRDRIGKVDDVAKALFQEWSSELDLYTNGNLRRDSERQLNETQQRYASLFNAMRNAEATIDPVLDTLRDNTLYLKHNLNARAISSLRGELGTVNDNVSVLISAMENAIAESDLFIARMKQG</sequence>
<feature type="signal peptide" evidence="2">
    <location>
        <begin position="1"/>
        <end position="23"/>
    </location>
</feature>
<keyword evidence="2" id="KW-0732">Signal</keyword>
<evidence type="ECO:0000256" key="1">
    <source>
        <dbReference type="SAM" id="Coils"/>
    </source>
</evidence>
<evidence type="ECO:0000313" key="4">
    <source>
        <dbReference type="Proteomes" id="UP000218172"/>
    </source>
</evidence>